<name>A0A0V1E6U4_TRIPS</name>
<dbReference type="EMBL" id="JYDR01000088">
    <property type="protein sequence ID" value="KRY69543.1"/>
    <property type="molecule type" value="Genomic_DNA"/>
</dbReference>
<proteinExistence type="predicted"/>
<protein>
    <submittedName>
        <fullName evidence="2">Uncharacterized protein</fullName>
    </submittedName>
</protein>
<evidence type="ECO:0000313" key="2">
    <source>
        <dbReference type="EMBL" id="KRY69543.1"/>
    </source>
</evidence>
<dbReference type="Proteomes" id="UP000054632">
    <property type="component" value="Unassembled WGS sequence"/>
</dbReference>
<evidence type="ECO:0000256" key="1">
    <source>
        <dbReference type="SAM" id="Phobius"/>
    </source>
</evidence>
<comment type="caution">
    <text evidence="2">The sequence shown here is derived from an EMBL/GenBank/DDBJ whole genome shotgun (WGS) entry which is preliminary data.</text>
</comment>
<accession>A0A0V1E6U4</accession>
<keyword evidence="1" id="KW-0812">Transmembrane</keyword>
<sequence length="239" mass="27593">LTKTDAQLSLFSLRSLVKFRCKPSHHSQTKSLNTNSSLKQTNRPVYIYVISFFHVTYFPSSLASFHLHSLSKESTQHQSNMYRPWYYKRKCPMFFDFMLPVYKSVYSIKHCLLFFSVILWLVGALTLLCVVIACSAVHCRAYAAGLSPLACLCMWVGYFLFHCAWGSHLLDQPEEEETVRSPSAKMQSSAHIPTALEVEEQEELENSSPLTTNNSHTVGYWKFVEEEPWQIKCSRDELR</sequence>
<keyword evidence="1" id="KW-1133">Transmembrane helix</keyword>
<feature type="transmembrane region" description="Helical" evidence="1">
    <location>
        <begin position="112"/>
        <end position="134"/>
    </location>
</feature>
<gene>
    <name evidence="2" type="ORF">T4A_3423</name>
</gene>
<organism evidence="2 3">
    <name type="scientific">Trichinella pseudospiralis</name>
    <name type="common">Parasitic roundworm</name>
    <dbReference type="NCBI Taxonomy" id="6337"/>
    <lineage>
        <taxon>Eukaryota</taxon>
        <taxon>Metazoa</taxon>
        <taxon>Ecdysozoa</taxon>
        <taxon>Nematoda</taxon>
        <taxon>Enoplea</taxon>
        <taxon>Dorylaimia</taxon>
        <taxon>Trichinellida</taxon>
        <taxon>Trichinellidae</taxon>
        <taxon>Trichinella</taxon>
    </lineage>
</organism>
<evidence type="ECO:0000313" key="3">
    <source>
        <dbReference type="Proteomes" id="UP000054632"/>
    </source>
</evidence>
<feature type="non-terminal residue" evidence="2">
    <location>
        <position position="1"/>
    </location>
</feature>
<feature type="transmembrane region" description="Helical" evidence="1">
    <location>
        <begin position="45"/>
        <end position="67"/>
    </location>
</feature>
<keyword evidence="1" id="KW-0472">Membrane</keyword>
<feature type="transmembrane region" description="Helical" evidence="1">
    <location>
        <begin position="141"/>
        <end position="161"/>
    </location>
</feature>
<reference evidence="2 3" key="1">
    <citation type="submission" date="2015-01" db="EMBL/GenBank/DDBJ databases">
        <title>Evolution of Trichinella species and genotypes.</title>
        <authorList>
            <person name="Korhonen P.K."/>
            <person name="Edoardo P."/>
            <person name="Giuseppe L.R."/>
            <person name="Gasser R.B."/>
        </authorList>
    </citation>
    <scope>NUCLEOTIDE SEQUENCE [LARGE SCALE GENOMIC DNA]</scope>
    <source>
        <strain evidence="2">ISS13</strain>
    </source>
</reference>
<dbReference type="AlphaFoldDB" id="A0A0V1E6U4"/>